<keyword evidence="1" id="KW-0472">Membrane</keyword>
<feature type="transmembrane region" description="Helical" evidence="1">
    <location>
        <begin position="187"/>
        <end position="206"/>
    </location>
</feature>
<reference evidence="2 3" key="1">
    <citation type="submission" date="2021-05" db="EMBL/GenBank/DDBJ databases">
        <title>Novel Bacillus species.</title>
        <authorList>
            <person name="Liu G."/>
        </authorList>
    </citation>
    <scope>NUCLEOTIDE SEQUENCE [LARGE SCALE GENOMIC DNA]</scope>
    <source>
        <strain evidence="2 3">FJAT-49705</strain>
    </source>
</reference>
<feature type="transmembrane region" description="Helical" evidence="1">
    <location>
        <begin position="56"/>
        <end position="72"/>
    </location>
</feature>
<feature type="transmembrane region" description="Helical" evidence="1">
    <location>
        <begin position="84"/>
        <end position="105"/>
    </location>
</feature>
<keyword evidence="1" id="KW-0812">Transmembrane</keyword>
<evidence type="ECO:0000256" key="1">
    <source>
        <dbReference type="SAM" id="Phobius"/>
    </source>
</evidence>
<name>A0ABS5NW07_9BACI</name>
<dbReference type="Proteomes" id="UP000681027">
    <property type="component" value="Unassembled WGS sequence"/>
</dbReference>
<dbReference type="EMBL" id="JAGYPM010000004">
    <property type="protein sequence ID" value="MBS4192011.1"/>
    <property type="molecule type" value="Genomic_DNA"/>
</dbReference>
<evidence type="ECO:0000313" key="2">
    <source>
        <dbReference type="EMBL" id="MBS4192011.1"/>
    </source>
</evidence>
<feature type="transmembrane region" description="Helical" evidence="1">
    <location>
        <begin position="157"/>
        <end position="180"/>
    </location>
</feature>
<keyword evidence="1" id="KW-1133">Transmembrane helix</keyword>
<gene>
    <name evidence="2" type="ORF">KHA94_17750</name>
</gene>
<organism evidence="2 3">
    <name type="scientific">Cytobacillus citreus</name>
    <dbReference type="NCBI Taxonomy" id="2833586"/>
    <lineage>
        <taxon>Bacteria</taxon>
        <taxon>Bacillati</taxon>
        <taxon>Bacillota</taxon>
        <taxon>Bacilli</taxon>
        <taxon>Bacillales</taxon>
        <taxon>Bacillaceae</taxon>
        <taxon>Cytobacillus</taxon>
    </lineage>
</organism>
<feature type="transmembrane region" description="Helical" evidence="1">
    <location>
        <begin position="218"/>
        <end position="235"/>
    </location>
</feature>
<keyword evidence="3" id="KW-1185">Reference proteome</keyword>
<sequence>MNDEKQFSYPDKKIIEREITAIVKKGKIERESFPRLLLSMYRQIGVRFLIRDRKEISIAVTMAVILMFAVLTSGQERYESSSSFYGIIMLVSPILYGVLSLLPFLHSKINGTFEVEMTCKYNLYQLAAFRMLIFSVFCFLLNTVWVLAMAMKFSTVHFVQAFMISTTSLLIFSLLFLYVFTVLKKMITKVAAVMSWIGLNALFVFIDSVVYQQLLVSVPWYLYGIVICLSAYLFLKKIKEFIIQNQREGAISYVNS</sequence>
<evidence type="ECO:0000313" key="3">
    <source>
        <dbReference type="Proteomes" id="UP000681027"/>
    </source>
</evidence>
<comment type="caution">
    <text evidence="2">The sequence shown here is derived from an EMBL/GenBank/DDBJ whole genome shotgun (WGS) entry which is preliminary data.</text>
</comment>
<protein>
    <submittedName>
        <fullName evidence="2">Uncharacterized protein</fullName>
    </submittedName>
</protein>
<feature type="transmembrane region" description="Helical" evidence="1">
    <location>
        <begin position="126"/>
        <end position="151"/>
    </location>
</feature>
<dbReference type="RefSeq" id="WP_213103469.1">
    <property type="nucleotide sequence ID" value="NZ_JAGYPM010000004.1"/>
</dbReference>
<accession>A0ABS5NW07</accession>
<proteinExistence type="predicted"/>